<sequence>MVNIYNFIMDLFISISNKFVNNIIPNLASLFRLTELLNFIGITLIVIYCVKKIQEGDFLNWKNLAQLMVFLLYLGFFNWVAKNPSTYINYFSTLVEYPANAIIKAITNATQDLQQNVSGNYKGGVDWLIQKSYEAGTQVMERAIPRFSFAIIPTTHYLCLIAIQ</sequence>
<gene>
    <name evidence="2" type="ORF">NCTC13102_00796</name>
</gene>
<proteinExistence type="predicted"/>
<dbReference type="AlphaFoldDB" id="A0A2X3DFR5"/>
<feature type="transmembrane region" description="Helical" evidence="1">
    <location>
        <begin position="63"/>
        <end position="81"/>
    </location>
</feature>
<name>A0A2X3DFR5_9HELI</name>
<keyword evidence="1" id="KW-1133">Transmembrane helix</keyword>
<dbReference type="EMBL" id="UAWL01000006">
    <property type="protein sequence ID" value="SQB98339.1"/>
    <property type="molecule type" value="Genomic_DNA"/>
</dbReference>
<feature type="transmembrane region" description="Helical" evidence="1">
    <location>
        <begin position="30"/>
        <end position="51"/>
    </location>
</feature>
<evidence type="ECO:0000313" key="2">
    <source>
        <dbReference type="EMBL" id="SQB98339.1"/>
    </source>
</evidence>
<organism evidence="2 3">
    <name type="scientific">Helicobacter fennelliae</name>
    <dbReference type="NCBI Taxonomy" id="215"/>
    <lineage>
        <taxon>Bacteria</taxon>
        <taxon>Pseudomonadati</taxon>
        <taxon>Campylobacterota</taxon>
        <taxon>Epsilonproteobacteria</taxon>
        <taxon>Campylobacterales</taxon>
        <taxon>Helicobacteraceae</taxon>
        <taxon>Helicobacter</taxon>
    </lineage>
</organism>
<reference evidence="2 3" key="1">
    <citation type="submission" date="2018-06" db="EMBL/GenBank/DDBJ databases">
        <authorList>
            <consortium name="Pathogen Informatics"/>
            <person name="Doyle S."/>
        </authorList>
    </citation>
    <scope>NUCLEOTIDE SEQUENCE [LARGE SCALE GENOMIC DNA]</scope>
    <source>
        <strain evidence="2 3">NCTC13102</strain>
    </source>
</reference>
<protein>
    <submittedName>
        <fullName evidence="2">Membrane protein</fullName>
    </submittedName>
</protein>
<keyword evidence="1" id="KW-0812">Transmembrane</keyword>
<dbReference type="Proteomes" id="UP000250166">
    <property type="component" value="Unassembled WGS sequence"/>
</dbReference>
<keyword evidence="1" id="KW-0472">Membrane</keyword>
<evidence type="ECO:0000256" key="1">
    <source>
        <dbReference type="SAM" id="Phobius"/>
    </source>
</evidence>
<evidence type="ECO:0000313" key="3">
    <source>
        <dbReference type="Proteomes" id="UP000250166"/>
    </source>
</evidence>
<accession>A0A2X3DFR5</accession>
<dbReference type="RefSeq" id="WP_112058487.1">
    <property type="nucleotide sequence ID" value="NZ_UAWL01000006.1"/>
</dbReference>